<sequence length="418" mass="42362">MNAISSAGERLTFGAPSSPWLRVGQVGAALAAGMGIGRFVYTPVLPLMEAQAGLTPSAGAALATANYSGYLVGALAGIAIPGVMRSAATMRISLLALTVTLALMPVASNETSWGVLRFIAGVASALVFVLAVGAMHSHLGGQAAHLSGWAFGGIGAGIALSGFVVLVLRTMSTWESVWWAAALLTAICTFAAWTLTPQPRATAAAGERRKSPEQGVRSFGALFVSYLLEGVGYIIAGTFLVAAIDRTAGSIAGSGAWVLVGLAALPSGPLWASLGRRWSRPILLVIALTVQAVGIALPAAADGVWPALVSAFLFGGTFLGISQMSLAIGADLQIPRAVAILTSGYSLGQIVGPLVVTPLLSDGYHLALLVAAGIVLAAALAAAALPVLTWGLPKRAGATATGAWSDCRSRYRTPPRGG</sequence>
<reference evidence="2 3" key="1">
    <citation type="submission" date="2009-03" db="EMBL/GenBank/DDBJ databases">
        <title>Comparison of the complete genome sequences of Rhodococcus erythropolis PR4 and Rhodococcus opacus B4.</title>
        <authorList>
            <person name="Takarada H."/>
            <person name="Sekine M."/>
            <person name="Hosoyama A."/>
            <person name="Yamada R."/>
            <person name="Fujisawa T."/>
            <person name="Omata S."/>
            <person name="Shimizu A."/>
            <person name="Tsukatani N."/>
            <person name="Tanikawa S."/>
            <person name="Fujita N."/>
            <person name="Harayama S."/>
        </authorList>
    </citation>
    <scope>NUCLEOTIDE SEQUENCE [LARGE SCALE GENOMIC DNA]</scope>
    <source>
        <strain evidence="2 3">B4</strain>
    </source>
</reference>
<feature type="transmembrane region" description="Helical" evidence="1">
    <location>
        <begin position="61"/>
        <end position="80"/>
    </location>
</feature>
<accession>C1ARX5</accession>
<dbReference type="RefSeq" id="WP_012687809.1">
    <property type="nucleotide sequence ID" value="NC_012522.1"/>
</dbReference>
<feature type="transmembrane region" description="Helical" evidence="1">
    <location>
        <begin position="337"/>
        <end position="360"/>
    </location>
</feature>
<dbReference type="InterPro" id="IPR036259">
    <property type="entry name" value="MFS_trans_sf"/>
</dbReference>
<dbReference type="Pfam" id="PF06779">
    <property type="entry name" value="MFS_4"/>
    <property type="match status" value="1"/>
</dbReference>
<keyword evidence="1" id="KW-0472">Membrane</keyword>
<dbReference type="EMBL" id="AP011115">
    <property type="protein sequence ID" value="BAH48802.1"/>
    <property type="molecule type" value="Genomic_DNA"/>
</dbReference>
<dbReference type="STRING" id="632772.ROP_05550"/>
<dbReference type="SUPFAM" id="SSF103473">
    <property type="entry name" value="MFS general substrate transporter"/>
    <property type="match status" value="1"/>
</dbReference>
<dbReference type="InterPro" id="IPR010645">
    <property type="entry name" value="MFS_4"/>
</dbReference>
<dbReference type="PANTHER" id="PTHR23537">
    <property type="match status" value="1"/>
</dbReference>
<feature type="transmembrane region" description="Helical" evidence="1">
    <location>
        <begin position="114"/>
        <end position="134"/>
    </location>
</feature>
<dbReference type="HOGENOM" id="CLU_001265_7_2_11"/>
<feature type="transmembrane region" description="Helical" evidence="1">
    <location>
        <begin position="146"/>
        <end position="171"/>
    </location>
</feature>
<dbReference type="OrthoDB" id="9797953at2"/>
<feature type="transmembrane region" description="Helical" evidence="1">
    <location>
        <begin position="92"/>
        <end position="108"/>
    </location>
</feature>
<dbReference type="KEGG" id="rop:ROP_05550"/>
<evidence type="ECO:0000313" key="3">
    <source>
        <dbReference type="Proteomes" id="UP000002212"/>
    </source>
</evidence>
<gene>
    <name evidence="2" type="ordered locus">ROP_05550</name>
</gene>
<feature type="transmembrane region" description="Helical" evidence="1">
    <location>
        <begin position="307"/>
        <end position="330"/>
    </location>
</feature>
<name>C1ARX5_RHOOB</name>
<feature type="transmembrane region" description="Helical" evidence="1">
    <location>
        <begin position="281"/>
        <end position="301"/>
    </location>
</feature>
<dbReference type="PANTHER" id="PTHR23537:SF1">
    <property type="entry name" value="SUGAR TRANSPORTER"/>
    <property type="match status" value="1"/>
</dbReference>
<organism evidence="2 3">
    <name type="scientific">Rhodococcus opacus (strain B4)</name>
    <dbReference type="NCBI Taxonomy" id="632772"/>
    <lineage>
        <taxon>Bacteria</taxon>
        <taxon>Bacillati</taxon>
        <taxon>Actinomycetota</taxon>
        <taxon>Actinomycetes</taxon>
        <taxon>Mycobacteriales</taxon>
        <taxon>Nocardiaceae</taxon>
        <taxon>Rhodococcus</taxon>
    </lineage>
</organism>
<feature type="transmembrane region" description="Helical" evidence="1">
    <location>
        <begin position="256"/>
        <end position="274"/>
    </location>
</feature>
<feature type="transmembrane region" description="Helical" evidence="1">
    <location>
        <begin position="216"/>
        <end position="244"/>
    </location>
</feature>
<dbReference type="Proteomes" id="UP000002212">
    <property type="component" value="Chromosome"/>
</dbReference>
<feature type="transmembrane region" description="Helical" evidence="1">
    <location>
        <begin position="20"/>
        <end position="41"/>
    </location>
</feature>
<evidence type="ECO:0000313" key="2">
    <source>
        <dbReference type="EMBL" id="BAH48802.1"/>
    </source>
</evidence>
<dbReference type="Gene3D" id="1.20.1250.20">
    <property type="entry name" value="MFS general substrate transporter like domains"/>
    <property type="match status" value="1"/>
</dbReference>
<keyword evidence="1" id="KW-0812">Transmembrane</keyword>
<proteinExistence type="predicted"/>
<keyword evidence="1" id="KW-1133">Transmembrane helix</keyword>
<dbReference type="AlphaFoldDB" id="C1ARX5"/>
<feature type="transmembrane region" description="Helical" evidence="1">
    <location>
        <begin position="366"/>
        <end position="388"/>
    </location>
</feature>
<evidence type="ECO:0000256" key="1">
    <source>
        <dbReference type="SAM" id="Phobius"/>
    </source>
</evidence>
<dbReference type="PATRIC" id="fig|632772.20.peg.613"/>
<dbReference type="GO" id="GO:0005886">
    <property type="term" value="C:plasma membrane"/>
    <property type="evidence" value="ECO:0007669"/>
    <property type="project" value="TreeGrafter"/>
</dbReference>
<protein>
    <submittedName>
        <fullName evidence="2">Hypothetical membrane protein</fullName>
    </submittedName>
</protein>
<feature type="transmembrane region" description="Helical" evidence="1">
    <location>
        <begin position="177"/>
        <end position="195"/>
    </location>
</feature>